<name>A0A5E5P218_9BURK</name>
<organism evidence="1 2">
    <name type="scientific">Pandoraea apista</name>
    <dbReference type="NCBI Taxonomy" id="93218"/>
    <lineage>
        <taxon>Bacteria</taxon>
        <taxon>Pseudomonadati</taxon>
        <taxon>Pseudomonadota</taxon>
        <taxon>Betaproteobacteria</taxon>
        <taxon>Burkholderiales</taxon>
        <taxon>Burkholderiaceae</taxon>
        <taxon>Pandoraea</taxon>
    </lineage>
</organism>
<accession>A0A5E5P218</accession>
<dbReference type="AlphaFoldDB" id="A0A5E5P218"/>
<sequence length="127" mass="13752">MFFFFWFPPMKLLPREERIRRFKILGIVLAVTAVCVGGVVALNSLLPKPAPANVVVEPPVPVPFPTPPQVVPQAQLDATREKVLTGADQVATEVERKAPGTIQAQQARSLADFLASHCGKPGGCLKR</sequence>
<protein>
    <submittedName>
        <fullName evidence="1">Uncharacterized protein</fullName>
    </submittedName>
</protein>
<evidence type="ECO:0000313" key="2">
    <source>
        <dbReference type="Proteomes" id="UP000364291"/>
    </source>
</evidence>
<reference evidence="1 2" key="1">
    <citation type="submission" date="2019-08" db="EMBL/GenBank/DDBJ databases">
        <authorList>
            <person name="Peeters C."/>
        </authorList>
    </citation>
    <scope>NUCLEOTIDE SEQUENCE [LARGE SCALE GENOMIC DNA]</scope>
    <source>
        <strain evidence="1 2">LMG 18089</strain>
    </source>
</reference>
<evidence type="ECO:0000313" key="1">
    <source>
        <dbReference type="EMBL" id="VVG70370.1"/>
    </source>
</evidence>
<dbReference type="EMBL" id="CABPSX010000002">
    <property type="protein sequence ID" value="VVG70370.1"/>
    <property type="molecule type" value="Genomic_DNA"/>
</dbReference>
<dbReference type="RefSeq" id="WP_150728509.1">
    <property type="nucleotide sequence ID" value="NZ_CABPSX010000002.1"/>
</dbReference>
<proteinExistence type="predicted"/>
<dbReference type="Proteomes" id="UP000364291">
    <property type="component" value="Unassembled WGS sequence"/>
</dbReference>
<gene>
    <name evidence="1" type="ORF">PAP18089_01330</name>
</gene>
<dbReference type="OrthoDB" id="9115316at2"/>